<accession>A0A428UDW9</accession>
<dbReference type="PROSITE" id="PS00217">
    <property type="entry name" value="SUGAR_TRANSPORT_2"/>
    <property type="match status" value="1"/>
</dbReference>
<dbReference type="InterPro" id="IPR050360">
    <property type="entry name" value="MFS_Sugar_Transporters"/>
</dbReference>
<feature type="domain" description="Major facilitator superfamily (MFS) profile" evidence="10">
    <location>
        <begin position="48"/>
        <end position="510"/>
    </location>
</feature>
<evidence type="ECO:0000256" key="6">
    <source>
        <dbReference type="ARBA" id="ARBA00023136"/>
    </source>
</evidence>
<dbReference type="InterPro" id="IPR005829">
    <property type="entry name" value="Sugar_transporter_CS"/>
</dbReference>
<dbReference type="Gene3D" id="1.20.1250.20">
    <property type="entry name" value="MFS general substrate transporter like domains"/>
    <property type="match status" value="1"/>
</dbReference>
<organism evidence="11 12">
    <name type="scientific">Fusarium ambrosium</name>
    <dbReference type="NCBI Taxonomy" id="131363"/>
    <lineage>
        <taxon>Eukaryota</taxon>
        <taxon>Fungi</taxon>
        <taxon>Dikarya</taxon>
        <taxon>Ascomycota</taxon>
        <taxon>Pezizomycotina</taxon>
        <taxon>Sordariomycetes</taxon>
        <taxon>Hypocreomycetidae</taxon>
        <taxon>Hypocreales</taxon>
        <taxon>Nectriaceae</taxon>
        <taxon>Fusarium</taxon>
        <taxon>Fusarium solani species complex</taxon>
    </lineage>
</organism>
<evidence type="ECO:0000256" key="4">
    <source>
        <dbReference type="ARBA" id="ARBA00022692"/>
    </source>
</evidence>
<dbReference type="InterPro" id="IPR005828">
    <property type="entry name" value="MFS_sugar_transport-like"/>
</dbReference>
<dbReference type="InterPro" id="IPR036259">
    <property type="entry name" value="MFS_trans_sf"/>
</dbReference>
<comment type="subcellular location">
    <subcellularLocation>
        <location evidence="1">Membrane</location>
        <topology evidence="1">Multi-pass membrane protein</topology>
    </subcellularLocation>
</comment>
<feature type="transmembrane region" description="Helical" evidence="9">
    <location>
        <begin position="95"/>
        <end position="114"/>
    </location>
</feature>
<name>A0A428UDW9_9HYPO</name>
<dbReference type="FunFam" id="1.20.1250.20:FF:000026">
    <property type="entry name" value="MFS quinate transporter QutD"/>
    <property type="match status" value="1"/>
</dbReference>
<keyword evidence="4 9" id="KW-0812">Transmembrane</keyword>
<feature type="transmembrane region" description="Helical" evidence="9">
    <location>
        <begin position="417"/>
        <end position="437"/>
    </location>
</feature>
<feature type="transmembrane region" description="Helical" evidence="9">
    <location>
        <begin position="44"/>
        <end position="61"/>
    </location>
</feature>
<protein>
    <recommendedName>
        <fullName evidence="10">Major facilitator superfamily (MFS) profile domain-containing protein</fullName>
    </recommendedName>
</protein>
<dbReference type="NCBIfam" id="TIGR00879">
    <property type="entry name" value="SP"/>
    <property type="match status" value="1"/>
</dbReference>
<evidence type="ECO:0000256" key="3">
    <source>
        <dbReference type="ARBA" id="ARBA00022448"/>
    </source>
</evidence>
<dbReference type="PROSITE" id="PS50850">
    <property type="entry name" value="MFS"/>
    <property type="match status" value="1"/>
</dbReference>
<dbReference type="AlphaFoldDB" id="A0A428UDW9"/>
<dbReference type="GO" id="GO:0005351">
    <property type="term" value="F:carbohydrate:proton symporter activity"/>
    <property type="evidence" value="ECO:0007669"/>
    <property type="project" value="TreeGrafter"/>
</dbReference>
<dbReference type="Proteomes" id="UP000288429">
    <property type="component" value="Unassembled WGS sequence"/>
</dbReference>
<keyword evidence="7" id="KW-0325">Glycoprotein</keyword>
<dbReference type="PRINTS" id="PR00171">
    <property type="entry name" value="SUGRTRNSPORT"/>
</dbReference>
<dbReference type="InterPro" id="IPR020846">
    <property type="entry name" value="MFS_dom"/>
</dbReference>
<dbReference type="PROSITE" id="PS00216">
    <property type="entry name" value="SUGAR_TRANSPORT_1"/>
    <property type="match status" value="1"/>
</dbReference>
<gene>
    <name evidence="11" type="ORF">CDV31_006293</name>
</gene>
<feature type="transmembrane region" description="Helical" evidence="9">
    <location>
        <begin position="385"/>
        <end position="405"/>
    </location>
</feature>
<evidence type="ECO:0000256" key="1">
    <source>
        <dbReference type="ARBA" id="ARBA00004141"/>
    </source>
</evidence>
<feature type="transmembrane region" description="Helical" evidence="9">
    <location>
        <begin position="181"/>
        <end position="201"/>
    </location>
</feature>
<evidence type="ECO:0000256" key="5">
    <source>
        <dbReference type="ARBA" id="ARBA00022989"/>
    </source>
</evidence>
<feature type="transmembrane region" description="Helical" evidence="9">
    <location>
        <begin position="126"/>
        <end position="146"/>
    </location>
</feature>
<dbReference type="Pfam" id="PF00083">
    <property type="entry name" value="Sugar_tr"/>
    <property type="match status" value="1"/>
</dbReference>
<dbReference type="PANTHER" id="PTHR48022">
    <property type="entry name" value="PLASTIDIC GLUCOSE TRANSPORTER 4"/>
    <property type="match status" value="1"/>
</dbReference>
<dbReference type="PANTHER" id="PTHR48022:SF14">
    <property type="entry name" value="MAJOR FACILITATOR SUPERFAMILY (MFS) PROFILE DOMAIN-CONTAINING PROTEIN-RELATED"/>
    <property type="match status" value="1"/>
</dbReference>
<comment type="caution">
    <text evidence="11">The sequence shown here is derived from an EMBL/GenBank/DDBJ whole genome shotgun (WGS) entry which is preliminary data.</text>
</comment>
<proteinExistence type="inferred from homology"/>
<dbReference type="InterPro" id="IPR003663">
    <property type="entry name" value="Sugar/inositol_transpt"/>
</dbReference>
<feature type="transmembrane region" description="Helical" evidence="9">
    <location>
        <begin position="152"/>
        <end position="169"/>
    </location>
</feature>
<evidence type="ECO:0000256" key="9">
    <source>
        <dbReference type="SAM" id="Phobius"/>
    </source>
</evidence>
<feature type="transmembrane region" description="Helical" evidence="9">
    <location>
        <begin position="216"/>
        <end position="235"/>
    </location>
</feature>
<feature type="transmembrane region" description="Helical" evidence="9">
    <location>
        <begin position="485"/>
        <end position="504"/>
    </location>
</feature>
<evidence type="ECO:0000256" key="2">
    <source>
        <dbReference type="ARBA" id="ARBA00010992"/>
    </source>
</evidence>
<evidence type="ECO:0000313" key="11">
    <source>
        <dbReference type="EMBL" id="RSM12452.1"/>
    </source>
</evidence>
<feature type="transmembrane region" description="Helical" evidence="9">
    <location>
        <begin position="361"/>
        <end position="378"/>
    </location>
</feature>
<dbReference type="EMBL" id="NIZV01000070">
    <property type="protein sequence ID" value="RSM12452.1"/>
    <property type="molecule type" value="Genomic_DNA"/>
</dbReference>
<evidence type="ECO:0000313" key="12">
    <source>
        <dbReference type="Proteomes" id="UP000288429"/>
    </source>
</evidence>
<evidence type="ECO:0000259" key="10">
    <source>
        <dbReference type="PROSITE" id="PS50850"/>
    </source>
</evidence>
<feature type="transmembrane region" description="Helical" evidence="9">
    <location>
        <begin position="321"/>
        <end position="341"/>
    </location>
</feature>
<sequence>MAKKIDKVKEDLDYGVATEENVGFSLTVEPYGPSGFRGLFNSHYVALCAAFSALGGLLFGYDQGVISVTLVMDHFLDRFPEVADDAPGAGFKKGLMTAMITLGAFIGAINQGWIADWISRKRSIMVSVVVFTIGSALQTSAVNYAMLVVGRFIGGIGIGQLSMVVPLYISEISPPEIRGTLLVFEELSIVAGIVIAFYITYGTRYISSHWSWQLPFLLQILPGLVLGFGAVFLPYSPRWLASKDREDEALVNLAKLRALPATDPRVQREWMEIIAEARFQTGILKERHPRLTERTDISGRMRLEFVSWTDCLKPGCWRRTLVGAGIMFFQQFVGINALIYYSPTLFGTMGLNFDMQLTMSGVLNVTQLIGVFTSLWTLDRFGRRSILLLGSVLMFIAHVIIAALVGKFSNDWPSHTAEGWTSVAFLLFYMLAFGASWGPVPWAMPAEVFPSSLRAKGVAISTCSNWINNFIIGLITPPLVRETGFGAYVFFAVFCLLSFIWVWFSVPETNGKTLEEMDQVFNDRSGVEDVSKKDRILREVFEEKTVH</sequence>
<evidence type="ECO:0000256" key="8">
    <source>
        <dbReference type="RuleBase" id="RU003346"/>
    </source>
</evidence>
<keyword evidence="3 8" id="KW-0813">Transport</keyword>
<feature type="transmembrane region" description="Helical" evidence="9">
    <location>
        <begin position="458"/>
        <end position="479"/>
    </location>
</feature>
<keyword evidence="5 9" id="KW-1133">Transmembrane helix</keyword>
<dbReference type="SUPFAM" id="SSF103473">
    <property type="entry name" value="MFS general substrate transporter"/>
    <property type="match status" value="1"/>
</dbReference>
<keyword evidence="6 9" id="KW-0472">Membrane</keyword>
<keyword evidence="12" id="KW-1185">Reference proteome</keyword>
<evidence type="ECO:0000256" key="7">
    <source>
        <dbReference type="ARBA" id="ARBA00023180"/>
    </source>
</evidence>
<dbReference type="GO" id="GO:0016020">
    <property type="term" value="C:membrane"/>
    <property type="evidence" value="ECO:0007669"/>
    <property type="project" value="UniProtKB-SubCell"/>
</dbReference>
<comment type="similarity">
    <text evidence="2 8">Belongs to the major facilitator superfamily. Sugar transporter (TC 2.A.1.1) family.</text>
</comment>
<reference evidence="11 12" key="1">
    <citation type="submission" date="2017-06" db="EMBL/GenBank/DDBJ databases">
        <title>Cmopartive genomic analysis of Ambrosia Fusariam Clade fungi.</title>
        <authorList>
            <person name="Stajich J.E."/>
            <person name="Carrillo J."/>
            <person name="Kijimoto T."/>
            <person name="Eskalen A."/>
            <person name="O'Donnell K."/>
            <person name="Kasson M."/>
        </authorList>
    </citation>
    <scope>NUCLEOTIDE SEQUENCE [LARGE SCALE GENOMIC DNA]</scope>
    <source>
        <strain evidence="11 12">NRRL 20438</strain>
    </source>
</reference>